<dbReference type="PROSITE" id="PS00463">
    <property type="entry name" value="ZN2_CY6_FUNGAL_1"/>
    <property type="match status" value="1"/>
</dbReference>
<evidence type="ECO:0000256" key="1">
    <source>
        <dbReference type="ARBA" id="ARBA00004123"/>
    </source>
</evidence>
<dbReference type="GO" id="GO:0005634">
    <property type="term" value="C:nucleus"/>
    <property type="evidence" value="ECO:0007669"/>
    <property type="project" value="UniProtKB-SubCell"/>
</dbReference>
<feature type="region of interest" description="Disordered" evidence="4">
    <location>
        <begin position="1"/>
        <end position="62"/>
    </location>
</feature>
<dbReference type="Proteomes" id="UP000053257">
    <property type="component" value="Unassembled WGS sequence"/>
</dbReference>
<dbReference type="Gene3D" id="4.10.240.10">
    <property type="entry name" value="Zn(2)-C6 fungal-type DNA-binding domain"/>
    <property type="match status" value="1"/>
</dbReference>
<dbReference type="PANTHER" id="PTHR31001">
    <property type="entry name" value="UNCHARACTERIZED TRANSCRIPTIONAL REGULATORY PROTEIN"/>
    <property type="match status" value="1"/>
</dbReference>
<dbReference type="SMART" id="SM00906">
    <property type="entry name" value="Fungal_trans"/>
    <property type="match status" value="1"/>
</dbReference>
<dbReference type="SMART" id="SM00066">
    <property type="entry name" value="GAL4"/>
    <property type="match status" value="1"/>
</dbReference>
<dbReference type="Pfam" id="PF04082">
    <property type="entry name" value="Fungal_trans"/>
    <property type="match status" value="1"/>
</dbReference>
<comment type="subcellular location">
    <subcellularLocation>
        <location evidence="1">Nucleus</location>
    </subcellularLocation>
</comment>
<evidence type="ECO:0000259" key="6">
    <source>
        <dbReference type="PROSITE" id="PS51379"/>
    </source>
</evidence>
<dbReference type="GO" id="GO:0006351">
    <property type="term" value="P:DNA-templated transcription"/>
    <property type="evidence" value="ECO:0007669"/>
    <property type="project" value="InterPro"/>
</dbReference>
<dbReference type="OrthoDB" id="424974at2759"/>
<dbReference type="GO" id="GO:0000981">
    <property type="term" value="F:DNA-binding transcription factor activity, RNA polymerase II-specific"/>
    <property type="evidence" value="ECO:0007669"/>
    <property type="project" value="InterPro"/>
</dbReference>
<keyword evidence="8" id="KW-1185">Reference proteome</keyword>
<keyword evidence="2" id="KW-0479">Metal-binding</keyword>
<gene>
    <name evidence="7" type="ORF">PHLGIDRAFT_391785</name>
</gene>
<dbReference type="InterPro" id="IPR036864">
    <property type="entry name" value="Zn2-C6_fun-type_DNA-bd_sf"/>
</dbReference>
<dbReference type="InterPro" id="IPR007219">
    <property type="entry name" value="XnlR_reg_dom"/>
</dbReference>
<proteinExistence type="predicted"/>
<dbReference type="InterPro" id="IPR017896">
    <property type="entry name" value="4Fe4S_Fe-S-bd"/>
</dbReference>
<accession>A0A0C3SBM2</accession>
<name>A0A0C3SBM2_PHLG1</name>
<evidence type="ECO:0000259" key="5">
    <source>
        <dbReference type="PROSITE" id="PS50048"/>
    </source>
</evidence>
<dbReference type="InterPro" id="IPR001138">
    <property type="entry name" value="Zn2Cys6_DnaBD"/>
</dbReference>
<evidence type="ECO:0000256" key="3">
    <source>
        <dbReference type="ARBA" id="ARBA00023242"/>
    </source>
</evidence>
<reference evidence="7 8" key="1">
    <citation type="journal article" date="2014" name="PLoS Genet.">
        <title>Analysis of the Phlebiopsis gigantea genome, transcriptome and secretome provides insight into its pioneer colonization strategies of wood.</title>
        <authorList>
            <person name="Hori C."/>
            <person name="Ishida T."/>
            <person name="Igarashi K."/>
            <person name="Samejima M."/>
            <person name="Suzuki H."/>
            <person name="Master E."/>
            <person name="Ferreira P."/>
            <person name="Ruiz-Duenas F.J."/>
            <person name="Held B."/>
            <person name="Canessa P."/>
            <person name="Larrondo L.F."/>
            <person name="Schmoll M."/>
            <person name="Druzhinina I.S."/>
            <person name="Kubicek C.P."/>
            <person name="Gaskell J.A."/>
            <person name="Kersten P."/>
            <person name="St John F."/>
            <person name="Glasner J."/>
            <person name="Sabat G."/>
            <person name="Splinter BonDurant S."/>
            <person name="Syed K."/>
            <person name="Yadav J."/>
            <person name="Mgbeahuruike A.C."/>
            <person name="Kovalchuk A."/>
            <person name="Asiegbu F.O."/>
            <person name="Lackner G."/>
            <person name="Hoffmeister D."/>
            <person name="Rencoret J."/>
            <person name="Gutierrez A."/>
            <person name="Sun H."/>
            <person name="Lindquist E."/>
            <person name="Barry K."/>
            <person name="Riley R."/>
            <person name="Grigoriev I.V."/>
            <person name="Henrissat B."/>
            <person name="Kues U."/>
            <person name="Berka R.M."/>
            <person name="Martinez A.T."/>
            <person name="Covert S.F."/>
            <person name="Blanchette R.A."/>
            <person name="Cullen D."/>
        </authorList>
    </citation>
    <scope>NUCLEOTIDE SEQUENCE [LARGE SCALE GENOMIC DNA]</scope>
    <source>
        <strain evidence="7 8">11061_1 CR5-6</strain>
    </source>
</reference>
<dbReference type="EMBL" id="KN840485">
    <property type="protein sequence ID" value="KIP08095.1"/>
    <property type="molecule type" value="Genomic_DNA"/>
</dbReference>
<dbReference type="STRING" id="745531.A0A0C3SBM2"/>
<protein>
    <recommendedName>
        <fullName evidence="9">Zn(2)-C6 fungal-type domain-containing protein</fullName>
    </recommendedName>
</protein>
<keyword evidence="3" id="KW-0539">Nucleus</keyword>
<feature type="domain" description="Zn(2)-C6 fungal-type" evidence="5">
    <location>
        <begin position="64"/>
        <end position="93"/>
    </location>
</feature>
<dbReference type="PANTHER" id="PTHR31001:SF56">
    <property type="entry name" value="ZN(2)-C6 FUNGAL-TYPE DOMAIN-CONTAINING PROTEIN"/>
    <property type="match status" value="1"/>
</dbReference>
<feature type="region of interest" description="Disordered" evidence="4">
    <location>
        <begin position="179"/>
        <end position="220"/>
    </location>
</feature>
<evidence type="ECO:0000256" key="2">
    <source>
        <dbReference type="ARBA" id="ARBA00022723"/>
    </source>
</evidence>
<dbReference type="InterPro" id="IPR050613">
    <property type="entry name" value="Sec_Metabolite_Reg"/>
</dbReference>
<organism evidence="7 8">
    <name type="scientific">Phlebiopsis gigantea (strain 11061_1 CR5-6)</name>
    <name type="common">White-rot fungus</name>
    <name type="synonym">Peniophora gigantea</name>
    <dbReference type="NCBI Taxonomy" id="745531"/>
    <lineage>
        <taxon>Eukaryota</taxon>
        <taxon>Fungi</taxon>
        <taxon>Dikarya</taxon>
        <taxon>Basidiomycota</taxon>
        <taxon>Agaricomycotina</taxon>
        <taxon>Agaricomycetes</taxon>
        <taxon>Polyporales</taxon>
        <taxon>Phanerochaetaceae</taxon>
        <taxon>Phlebiopsis</taxon>
    </lineage>
</organism>
<dbReference type="SUPFAM" id="SSF57701">
    <property type="entry name" value="Zn2/Cys6 DNA-binding domain"/>
    <property type="match status" value="1"/>
</dbReference>
<sequence length="767" mass="85520">MNHADYGVELAEQEPRPLKRPRQRKEGDDGHRPYNPQSGPSGLLSELNDDPEGSTKRGRKRPLSCGECRRLKLKCDRVFPCQSCRKRGCAEICPEGALTGGKGSRFILANTEQLHDKIKTMSERIHQLEDGLRTTHTQLSPQHEHPLLRQDLLLIKKSPELFGIDQHLMVHDATTELHHRTEDPIRMSPASSSKDGDEGGYSSHTPVGHDQQRPSDFPDDLARLSRSFPSPWSISFELNLDMRQRIRDLLPTVEDAQYLCEQARRNAFWQHQPDGSETFLPNLIYSVYNSQLSALLPHRLGLFLMILAIGSMVDLQHGPDRQNAERYHYLARAVLCEVPVMDDTSFDARALEHAWGIMGLATKLAYSIALHRDGVRSKLIPEEADKRRTLFWDLVGAEARLALMLRRPPSINLRHVDAKRPAFSQESSDARYHRWQHEFLAQCTIPVLDCVTAAQPTCYPDILGLDSNIRDFDVPSLLQMADGEGVSSSAAMQQAMTSCTREIALLHLHRNYFTQALTSPEFTVKHRYAPSVLAVYHSASSIIWTVETLFSWETALSTRFLVFWSNCFAAACSLCFLVSRAPSLGIVPRVLQDLDKVLRLFKDARDHVPNVSSYLAVLEKLVARGREHYVDWRSGAPATQDEADEACLLARRIAPAPGDGFAPADAALADPFAHAHAQLRRLLEQATAADPCTPTGFHLTRIRGPVGAIMHAQSDVRSYSAPGDLPGRGSAGWPSARNGYVGSESGYAVNGGALGADIAEYCWMSWL</sequence>
<evidence type="ECO:0000256" key="4">
    <source>
        <dbReference type="SAM" id="MobiDB-lite"/>
    </source>
</evidence>
<dbReference type="CDD" id="cd00067">
    <property type="entry name" value="GAL4"/>
    <property type="match status" value="1"/>
</dbReference>
<dbReference type="PROSITE" id="PS50048">
    <property type="entry name" value="ZN2_CY6_FUNGAL_2"/>
    <property type="match status" value="1"/>
</dbReference>
<dbReference type="GO" id="GO:0008270">
    <property type="term" value="F:zinc ion binding"/>
    <property type="evidence" value="ECO:0007669"/>
    <property type="project" value="InterPro"/>
</dbReference>
<evidence type="ECO:0008006" key="9">
    <source>
        <dbReference type="Google" id="ProtNLM"/>
    </source>
</evidence>
<dbReference type="HOGENOM" id="CLU_007340_2_0_1"/>
<dbReference type="CDD" id="cd12148">
    <property type="entry name" value="fungal_TF_MHR"/>
    <property type="match status" value="1"/>
</dbReference>
<evidence type="ECO:0000313" key="7">
    <source>
        <dbReference type="EMBL" id="KIP08095.1"/>
    </source>
</evidence>
<dbReference type="GO" id="GO:0003677">
    <property type="term" value="F:DNA binding"/>
    <property type="evidence" value="ECO:0007669"/>
    <property type="project" value="InterPro"/>
</dbReference>
<dbReference type="PROSITE" id="PS51379">
    <property type="entry name" value="4FE4S_FER_2"/>
    <property type="match status" value="1"/>
</dbReference>
<evidence type="ECO:0000313" key="8">
    <source>
        <dbReference type="Proteomes" id="UP000053257"/>
    </source>
</evidence>
<feature type="domain" description="4Fe-4S ferredoxin-type" evidence="6">
    <location>
        <begin position="71"/>
        <end position="103"/>
    </location>
</feature>
<dbReference type="AlphaFoldDB" id="A0A0C3SBM2"/>